<reference evidence="1 2" key="1">
    <citation type="submission" date="2021-01" db="EMBL/GenBank/DDBJ databases">
        <title>Whole genome shotgun sequence of Actinoplanes humidus NBRC 14915.</title>
        <authorList>
            <person name="Komaki H."/>
            <person name="Tamura T."/>
        </authorList>
    </citation>
    <scope>NUCLEOTIDE SEQUENCE [LARGE SCALE GENOMIC DNA]</scope>
    <source>
        <strain evidence="1 2">NBRC 14915</strain>
    </source>
</reference>
<name>A0ABQ3ZVK4_9ACTN</name>
<sequence length="192" mass="20674">MGSTYQTILATGALDDVRAAVAGSGQRAVVIPVGEQRWAVVPEDENGWAPTDDLARLLSRPAGALAAAFSVFDSDVLVAGLFREGRAFHDYLNKQQLVEQDWDDDDNEIQVDHLGRIYPLDATPPSGAYGADPEVFAPFAPGDVDLPAVRANLTSEQSMANSQHHELLHLLGLDPRPLQMRYADALKSGLGV</sequence>
<evidence type="ECO:0000313" key="1">
    <source>
        <dbReference type="EMBL" id="GIE22207.1"/>
    </source>
</evidence>
<organism evidence="1 2">
    <name type="scientific">Winogradskya humida</name>
    <dbReference type="NCBI Taxonomy" id="113566"/>
    <lineage>
        <taxon>Bacteria</taxon>
        <taxon>Bacillati</taxon>
        <taxon>Actinomycetota</taxon>
        <taxon>Actinomycetes</taxon>
        <taxon>Micromonosporales</taxon>
        <taxon>Micromonosporaceae</taxon>
        <taxon>Winogradskya</taxon>
    </lineage>
</organism>
<evidence type="ECO:0000313" key="2">
    <source>
        <dbReference type="Proteomes" id="UP000603200"/>
    </source>
</evidence>
<proteinExistence type="predicted"/>
<dbReference type="EMBL" id="BOMN01000067">
    <property type="protein sequence ID" value="GIE22207.1"/>
    <property type="molecule type" value="Genomic_DNA"/>
</dbReference>
<protein>
    <recommendedName>
        <fullName evidence="3">Zn-dependent protease</fullName>
    </recommendedName>
</protein>
<gene>
    <name evidence="1" type="ORF">Ahu01nite_053090</name>
</gene>
<accession>A0ABQ3ZVK4</accession>
<dbReference type="Proteomes" id="UP000603200">
    <property type="component" value="Unassembled WGS sequence"/>
</dbReference>
<keyword evidence="2" id="KW-1185">Reference proteome</keyword>
<dbReference type="RefSeq" id="WP_203839299.1">
    <property type="nucleotide sequence ID" value="NZ_BAAATV010000002.1"/>
</dbReference>
<evidence type="ECO:0008006" key="3">
    <source>
        <dbReference type="Google" id="ProtNLM"/>
    </source>
</evidence>
<comment type="caution">
    <text evidence="1">The sequence shown here is derived from an EMBL/GenBank/DDBJ whole genome shotgun (WGS) entry which is preliminary data.</text>
</comment>